<protein>
    <submittedName>
        <fullName evidence="3">Uncharacterized protein</fullName>
    </submittedName>
</protein>
<dbReference type="AlphaFoldDB" id="A0A5S6QM87"/>
<sequence length="125" mass="13840">MMSELFVNRVLHFGLSIRSEDPSMNPSLAVHEAPGLKEMDNHPKRHQAGTGYILARKSRPSAQGSPTLSVQESVRAHCMNPSFAKCIPTYRGTNVHEAPGLKQTEIHPKRHQAGADYIPEVRSTD</sequence>
<keyword evidence="2" id="KW-1185">Reference proteome</keyword>
<feature type="region of interest" description="Disordered" evidence="1">
    <location>
        <begin position="100"/>
        <end position="125"/>
    </location>
</feature>
<evidence type="ECO:0000313" key="2">
    <source>
        <dbReference type="Proteomes" id="UP000046395"/>
    </source>
</evidence>
<organism evidence="2 3">
    <name type="scientific">Trichuris muris</name>
    <name type="common">Mouse whipworm</name>
    <dbReference type="NCBI Taxonomy" id="70415"/>
    <lineage>
        <taxon>Eukaryota</taxon>
        <taxon>Metazoa</taxon>
        <taxon>Ecdysozoa</taxon>
        <taxon>Nematoda</taxon>
        <taxon>Enoplea</taxon>
        <taxon>Dorylaimia</taxon>
        <taxon>Trichinellida</taxon>
        <taxon>Trichuridae</taxon>
        <taxon>Trichuris</taxon>
    </lineage>
</organism>
<name>A0A5S6QM87_TRIMR</name>
<evidence type="ECO:0000313" key="3">
    <source>
        <dbReference type="WBParaSite" id="TMUE_2000008318.1"/>
    </source>
</evidence>
<dbReference type="WBParaSite" id="TMUE_2000008318.1">
    <property type="protein sequence ID" value="TMUE_2000008318.1"/>
    <property type="gene ID" value="WBGene00300216"/>
</dbReference>
<dbReference type="Proteomes" id="UP000046395">
    <property type="component" value="Unassembled WGS sequence"/>
</dbReference>
<evidence type="ECO:0000256" key="1">
    <source>
        <dbReference type="SAM" id="MobiDB-lite"/>
    </source>
</evidence>
<proteinExistence type="predicted"/>
<accession>A0A5S6QM87</accession>
<reference evidence="3" key="1">
    <citation type="submission" date="2019-12" db="UniProtKB">
        <authorList>
            <consortium name="WormBaseParasite"/>
        </authorList>
    </citation>
    <scope>IDENTIFICATION</scope>
</reference>